<keyword evidence="11 20" id="KW-0862">Zinc</keyword>
<feature type="region of interest" description="Disordered" evidence="21">
    <location>
        <begin position="551"/>
        <end position="577"/>
    </location>
</feature>
<evidence type="ECO:0000259" key="23">
    <source>
        <dbReference type="Pfam" id="PF03104"/>
    </source>
</evidence>
<organism evidence="26 27">
    <name type="scientific">Vanrija pseudolonga</name>
    <dbReference type="NCBI Taxonomy" id="143232"/>
    <lineage>
        <taxon>Eukaryota</taxon>
        <taxon>Fungi</taxon>
        <taxon>Dikarya</taxon>
        <taxon>Basidiomycota</taxon>
        <taxon>Agaricomycotina</taxon>
        <taxon>Tremellomycetes</taxon>
        <taxon>Trichosporonales</taxon>
        <taxon>Trichosporonaceae</taxon>
        <taxon>Vanrija</taxon>
    </lineage>
</organism>
<dbReference type="Pfam" id="PF00136">
    <property type="entry name" value="DNA_pol_B"/>
    <property type="match status" value="1"/>
</dbReference>
<dbReference type="Gene3D" id="1.10.132.60">
    <property type="entry name" value="DNA polymerase family B, C-terminal domain"/>
    <property type="match status" value="1"/>
</dbReference>
<dbReference type="Pfam" id="PF03104">
    <property type="entry name" value="DNA_pol_B_exo1"/>
    <property type="match status" value="1"/>
</dbReference>
<feature type="compositionally biased region" description="Low complexity" evidence="21">
    <location>
        <begin position="678"/>
        <end position="689"/>
    </location>
</feature>
<feature type="compositionally biased region" description="Low complexity" evidence="21">
    <location>
        <begin position="639"/>
        <end position="650"/>
    </location>
</feature>
<dbReference type="GO" id="GO:0051539">
    <property type="term" value="F:4 iron, 4 sulfur cluster binding"/>
    <property type="evidence" value="ECO:0007669"/>
    <property type="project" value="UniProtKB-KW"/>
</dbReference>
<keyword evidence="27" id="KW-1185">Reference proteome</keyword>
<dbReference type="GO" id="GO:0016035">
    <property type="term" value="C:zeta DNA polymerase complex"/>
    <property type="evidence" value="ECO:0007669"/>
    <property type="project" value="InterPro"/>
</dbReference>
<evidence type="ECO:0000256" key="14">
    <source>
        <dbReference type="ARBA" id="ARBA00023014"/>
    </source>
</evidence>
<gene>
    <name evidence="26" type="primary">REV3</name>
    <name evidence="26" type="ORF">LOC62_07G009025</name>
</gene>
<evidence type="ECO:0000256" key="21">
    <source>
        <dbReference type="SAM" id="MobiDB-lite"/>
    </source>
</evidence>
<dbReference type="PROSITE" id="PS00116">
    <property type="entry name" value="DNA_POLYMERASE_B"/>
    <property type="match status" value="1"/>
</dbReference>
<keyword evidence="13 20" id="KW-0408">Iron</keyword>
<feature type="domain" description="DNA-directed DNA polymerase family B multifunctional" evidence="22">
    <location>
        <begin position="1209"/>
        <end position="1655"/>
    </location>
</feature>
<dbReference type="Gene3D" id="3.30.420.10">
    <property type="entry name" value="Ribonuclease H-like superfamily/Ribonuclease H"/>
    <property type="match status" value="1"/>
</dbReference>
<evidence type="ECO:0000256" key="8">
    <source>
        <dbReference type="ARBA" id="ARBA00022723"/>
    </source>
</evidence>
<evidence type="ECO:0000256" key="7">
    <source>
        <dbReference type="ARBA" id="ARBA00022705"/>
    </source>
</evidence>
<evidence type="ECO:0000259" key="22">
    <source>
        <dbReference type="Pfam" id="PF00136"/>
    </source>
</evidence>
<dbReference type="InterPro" id="IPR030559">
    <property type="entry name" value="PolZ_Rev3"/>
</dbReference>
<evidence type="ECO:0000256" key="5">
    <source>
        <dbReference type="ARBA" id="ARBA00022679"/>
    </source>
</evidence>
<dbReference type="GeneID" id="87812188"/>
<dbReference type="InterPro" id="IPR012337">
    <property type="entry name" value="RNaseH-like_sf"/>
</dbReference>
<comment type="subcellular location">
    <subcellularLocation>
        <location evidence="2 20">Nucleus</location>
    </subcellularLocation>
</comment>
<dbReference type="PRINTS" id="PR00106">
    <property type="entry name" value="DNAPOLB"/>
</dbReference>
<keyword evidence="16" id="KW-0234">DNA repair</keyword>
<evidence type="ECO:0000256" key="15">
    <source>
        <dbReference type="ARBA" id="ARBA00023125"/>
    </source>
</evidence>
<dbReference type="InterPro" id="IPR006133">
    <property type="entry name" value="DNA-dir_DNA_pol_B_exonuc"/>
</dbReference>
<dbReference type="PANTHER" id="PTHR45812">
    <property type="entry name" value="DNA POLYMERASE ZETA CATALYTIC SUBUNIT"/>
    <property type="match status" value="1"/>
</dbReference>
<dbReference type="GO" id="GO:0008270">
    <property type="term" value="F:zinc ion binding"/>
    <property type="evidence" value="ECO:0007669"/>
    <property type="project" value="UniProtKB-KW"/>
</dbReference>
<feature type="compositionally biased region" description="Polar residues" evidence="21">
    <location>
        <begin position="755"/>
        <end position="768"/>
    </location>
</feature>
<evidence type="ECO:0000256" key="12">
    <source>
        <dbReference type="ARBA" id="ARBA00022932"/>
    </source>
</evidence>
<dbReference type="SUPFAM" id="SSF56672">
    <property type="entry name" value="DNA/RNA polymerases"/>
    <property type="match status" value="1"/>
</dbReference>
<comment type="similarity">
    <text evidence="3 20">Belongs to the DNA polymerase type-B family.</text>
</comment>
<evidence type="ECO:0000259" key="25">
    <source>
        <dbReference type="Pfam" id="PF24055"/>
    </source>
</evidence>
<evidence type="ECO:0000256" key="3">
    <source>
        <dbReference type="ARBA" id="ARBA00005755"/>
    </source>
</evidence>
<dbReference type="Gene3D" id="3.90.1600.10">
    <property type="entry name" value="Palm domain of DNA polymerase"/>
    <property type="match status" value="1"/>
</dbReference>
<proteinExistence type="inferred from homology"/>
<evidence type="ECO:0000259" key="24">
    <source>
        <dbReference type="Pfam" id="PF14260"/>
    </source>
</evidence>
<evidence type="ECO:0000256" key="19">
    <source>
        <dbReference type="ARBA" id="ARBA00066055"/>
    </source>
</evidence>
<accession>A0AAF0YK37</accession>
<keyword evidence="12 20" id="KW-0239">DNA-directed DNA polymerase</keyword>
<dbReference type="InterPro" id="IPR006172">
    <property type="entry name" value="DNA-dir_DNA_pol_B"/>
</dbReference>
<feature type="domain" description="C4-type zinc-finger of DNA polymerase delta" evidence="24">
    <location>
        <begin position="1694"/>
        <end position="1762"/>
    </location>
</feature>
<dbReference type="InterPro" id="IPR017964">
    <property type="entry name" value="DNA-dir_DNA_pol_B_CS"/>
</dbReference>
<evidence type="ECO:0000256" key="20">
    <source>
        <dbReference type="RuleBase" id="RU000442"/>
    </source>
</evidence>
<dbReference type="GO" id="GO:0006260">
    <property type="term" value="P:DNA replication"/>
    <property type="evidence" value="ECO:0007669"/>
    <property type="project" value="UniProtKB-KW"/>
</dbReference>
<dbReference type="Proteomes" id="UP000827549">
    <property type="component" value="Chromosome 7"/>
</dbReference>
<feature type="region of interest" description="Disordered" evidence="21">
    <location>
        <begin position="639"/>
        <end position="693"/>
    </location>
</feature>
<evidence type="ECO:0000256" key="18">
    <source>
        <dbReference type="ARBA" id="ARBA00049244"/>
    </source>
</evidence>
<dbReference type="InterPro" id="IPR036397">
    <property type="entry name" value="RNaseH_sf"/>
</dbReference>
<dbReference type="EMBL" id="CP086720">
    <property type="protein sequence ID" value="WOO85524.1"/>
    <property type="molecule type" value="Genomic_DNA"/>
</dbReference>
<dbReference type="GO" id="GO:0003887">
    <property type="term" value="F:DNA-directed DNA polymerase activity"/>
    <property type="evidence" value="ECO:0007669"/>
    <property type="project" value="UniProtKB-KW"/>
</dbReference>
<sequence>MSSQGGPESEPALSLRITHITTTMAAPLPSLRSLYVPSTLPTAVPPGLNPSAMPVIRIFGTTTAQQKICANVHMCYPYFYVPFPMDSIDPLRPERVVKLCQRFAVSLNHALCLALRQNPSGKSAAANFAGGTDTKHLHVVSVLLVKGIPFYGYHIGYSYFLRVTLANPKRIYLAMEQLRKPVVLGQEWQPHEAHLSHVLQFMCDFDLYGCGMLNLSGGKFRGPLPVDDEESEGLHGRITESTAPAHMLYPVGTEPPKDTHSTLEIDVLPHQIMNRNRLQERPLHQDFIELLHQPLHPEEKLVPAMKELWEDERRRRMAKGLGTSEIAMLPVSGGGRGRTMEELGYKVDGKEVENRGGDWKISEELWELLQDRMDIERRRSRTLTFDRFSRDLANGKEGERKLYDKWIMTTFEAVTSHWPKTARTQRTQRSVRSAATVRGASSPGAPTSSPPPPTSPIPDDDDDEEANPFDIAATQAASQGPPLEAEVDANAVTTDVSEGQDTKDEEALHEETAKLHARQSQHFRATQRVIDDFELDDEALDELFRQTVPVQNTTPKRDRFSTPTSAPPSTIKKESRVRRVAEEAGFADLNSIDMSSSFALSSPVNPYAGPQTPTRQKSVTTAQVTLPSSLVRNIFARSRSSVSASPIQSPSKKRVSPNTVMLPQPKRSFARLSPTPQPSSQAPQAASSPLIPAKRPIHVLSEIKARSVEIPATPLPNGQATPALPKQVKPALTPTFVDPDVFGSTPITRSKKRATISTASDSGSTPATGRSKKRVKISSAEDTASQEVAPRNPSQAVPTNSTTADTSVQSSGSKAGLSSTAWTFREPPPTRGAIADTMEENGVDSVVYHDPFYSNSADVPLRPKLFAGRLFNVKGNGVADLQDFQASIATPRPWLKSRRFLPATARHGWEYGPPPPTRREVLKYFGQDETKPTQRLKRKSQLAVPTQKNKYGYKLSQKKQQREGRNMSVLCLEVFAPSRGQLLPDPEKDEIEAIFYCFQNDDESLLDSTIHAGYHAGYVIIDGPQTTSRRAKLDGIPVTYVESELDLINWVIDTTREWDPDVLTGWELHNSSWGYISARADKGFSMDLMSEISRMLGGGGFNRKDGYSAHHTSTFKVEGRHVLNIWRILRSEVTLNQYTFENIVFHVLHQRIPRYSAGNLTALWRSKTPGHTALVLRYMFQRVVIYAELLDAAEIVSKNTEFARVFGVDFDAVIFRGSQFKVESFIFRLAKPESFVMVSPSKQQVGLQNAPFATPLIAEPESKYYNHPIVVLDFQSLYPSVMIAYNICYSTCLGRVEKFKGTDKFGFTELKVADGMIELLKDYLTVTPNGMVFVKPAVRKSLLAKMLGEVLDTRVMVKNAMKGARGDKSLTQMLNARQLGLKLMANVTYGYTSATFSGRMPCIEIADSIVQTGRETLEKAQELIHSRADWNATVVYGDTDSLFISLPGRSKEQAFKIGHDIADTVTAMNPKPVKLKFEKVYMGSVLMAKKRYVGFKYEHPDETEPVFDAKGIETIRRDGFPAQQKMEEVCLKMLFRNQDLSEIKEFCRQEWTKILQGRVSPQDFIIAKEVRLGTYSEKGIPPPGAAVAYRRILKDPRDEPQYAERVPYVISNAEGRRLIDRARMPEEMLANRSLGIDAEYYIRNLLIPPLARIFNLVGADVEQWYDSMPRQKRAGKYGALGGLRIDSHFLSAHCLVCGGEGGQVCDECRQAPAESAEALLRAEHDAQSHLLDLQRICAGCSGTPAGERLLCDSVDCPVMYTRVAAERDAQDVGRARDLVSKLDW</sequence>
<evidence type="ECO:0000256" key="13">
    <source>
        <dbReference type="ARBA" id="ARBA00023004"/>
    </source>
</evidence>
<dbReference type="InterPro" id="IPR043502">
    <property type="entry name" value="DNA/RNA_pol_sf"/>
</dbReference>
<dbReference type="PANTHER" id="PTHR45812:SF1">
    <property type="entry name" value="DNA POLYMERASE ZETA CATALYTIC SUBUNIT"/>
    <property type="match status" value="1"/>
</dbReference>
<keyword evidence="7 20" id="KW-0235">DNA replication</keyword>
<dbReference type="GO" id="GO:0000166">
    <property type="term" value="F:nucleotide binding"/>
    <property type="evidence" value="ECO:0007669"/>
    <property type="project" value="InterPro"/>
</dbReference>
<keyword evidence="10 20" id="KW-0863">Zinc-finger</keyword>
<dbReference type="FunFam" id="1.10.287.690:FF:000002">
    <property type="entry name" value="DNA polymerase zeta"/>
    <property type="match status" value="1"/>
</dbReference>
<comment type="subunit">
    <text evidence="19">Forms DNA polymerase zeta with REV7.</text>
</comment>
<name>A0AAF0YK37_9TREE</name>
<evidence type="ECO:0000256" key="1">
    <source>
        <dbReference type="ARBA" id="ARBA00001966"/>
    </source>
</evidence>
<evidence type="ECO:0000256" key="16">
    <source>
        <dbReference type="ARBA" id="ARBA00023204"/>
    </source>
</evidence>
<feature type="region of interest" description="Disordered" evidence="21">
    <location>
        <begin position="735"/>
        <end position="831"/>
    </location>
</feature>
<feature type="region of interest" description="Disordered" evidence="21">
    <location>
        <begin position="418"/>
        <end position="466"/>
    </location>
</feature>
<dbReference type="InterPro" id="IPR006134">
    <property type="entry name" value="DNA-dir_DNA_pol_B_multi_dom"/>
</dbReference>
<comment type="catalytic activity">
    <reaction evidence="18 20">
        <text>DNA(n) + a 2'-deoxyribonucleoside 5'-triphosphate = DNA(n+1) + diphosphate</text>
        <dbReference type="Rhea" id="RHEA:22508"/>
        <dbReference type="Rhea" id="RHEA-COMP:17339"/>
        <dbReference type="Rhea" id="RHEA-COMP:17340"/>
        <dbReference type="ChEBI" id="CHEBI:33019"/>
        <dbReference type="ChEBI" id="CHEBI:61560"/>
        <dbReference type="ChEBI" id="CHEBI:173112"/>
        <dbReference type="EC" id="2.7.7.7"/>
    </reaction>
</comment>
<evidence type="ECO:0000256" key="4">
    <source>
        <dbReference type="ARBA" id="ARBA00022485"/>
    </source>
</evidence>
<evidence type="ECO:0000256" key="17">
    <source>
        <dbReference type="ARBA" id="ARBA00023242"/>
    </source>
</evidence>
<dbReference type="Gene3D" id="1.10.287.690">
    <property type="entry name" value="Helix hairpin bin"/>
    <property type="match status" value="1"/>
</dbReference>
<dbReference type="GO" id="GO:0000724">
    <property type="term" value="P:double-strand break repair via homologous recombination"/>
    <property type="evidence" value="ECO:0007669"/>
    <property type="project" value="TreeGrafter"/>
</dbReference>
<dbReference type="SMART" id="SM00486">
    <property type="entry name" value="POLBc"/>
    <property type="match status" value="1"/>
</dbReference>
<dbReference type="RefSeq" id="XP_062631550.1">
    <property type="nucleotide sequence ID" value="XM_062775566.1"/>
</dbReference>
<evidence type="ECO:0000256" key="2">
    <source>
        <dbReference type="ARBA" id="ARBA00004123"/>
    </source>
</evidence>
<keyword evidence="9" id="KW-0227">DNA damage</keyword>
<feature type="compositionally biased region" description="Polar residues" evidence="21">
    <location>
        <begin position="422"/>
        <end position="433"/>
    </location>
</feature>
<dbReference type="InterPro" id="IPR056435">
    <property type="entry name" value="DPOD/Z_N"/>
</dbReference>
<evidence type="ECO:0000256" key="10">
    <source>
        <dbReference type="ARBA" id="ARBA00022771"/>
    </source>
</evidence>
<keyword evidence="17 20" id="KW-0539">Nucleus</keyword>
<dbReference type="GO" id="GO:0003677">
    <property type="term" value="F:DNA binding"/>
    <property type="evidence" value="ECO:0007669"/>
    <property type="project" value="UniProtKB-KW"/>
</dbReference>
<feature type="domain" description="DNA polymerase delta/zeta catalytic subunit N-terminal" evidence="25">
    <location>
        <begin position="76"/>
        <end position="171"/>
    </location>
</feature>
<dbReference type="Gene3D" id="3.30.342.10">
    <property type="entry name" value="DNA Polymerase, chain B, domain 1"/>
    <property type="match status" value="1"/>
</dbReference>
<keyword evidence="14 20" id="KW-0411">Iron-sulfur</keyword>
<dbReference type="Pfam" id="PF24055">
    <property type="entry name" value="POL3_N"/>
    <property type="match status" value="1"/>
</dbReference>
<dbReference type="EC" id="2.7.7.7" evidence="20"/>
<dbReference type="CDD" id="cd05778">
    <property type="entry name" value="DNA_polB_zeta_exo"/>
    <property type="match status" value="1"/>
</dbReference>
<keyword evidence="5 20" id="KW-0808">Transferase</keyword>
<keyword evidence="15 20" id="KW-0238">DNA-binding</keyword>
<protein>
    <recommendedName>
        <fullName evidence="20">DNA polymerase</fullName>
        <ecNumber evidence="20">2.7.7.7</ecNumber>
    </recommendedName>
</protein>
<dbReference type="SUPFAM" id="SSF53098">
    <property type="entry name" value="Ribonuclease H-like"/>
    <property type="match status" value="1"/>
</dbReference>
<dbReference type="InterPro" id="IPR025687">
    <property type="entry name" value="Znf-C4pol"/>
</dbReference>
<keyword evidence="8 20" id="KW-0479">Metal-binding</keyword>
<evidence type="ECO:0000313" key="27">
    <source>
        <dbReference type="Proteomes" id="UP000827549"/>
    </source>
</evidence>
<dbReference type="InterPro" id="IPR042087">
    <property type="entry name" value="DNA_pol_B_thumb"/>
</dbReference>
<dbReference type="GO" id="GO:0042276">
    <property type="term" value="P:error-prone translesion synthesis"/>
    <property type="evidence" value="ECO:0007669"/>
    <property type="project" value="TreeGrafter"/>
</dbReference>
<evidence type="ECO:0000313" key="26">
    <source>
        <dbReference type="EMBL" id="WOO85524.1"/>
    </source>
</evidence>
<feature type="compositionally biased region" description="Polar residues" evidence="21">
    <location>
        <begin position="780"/>
        <end position="822"/>
    </location>
</feature>
<dbReference type="GO" id="GO:0005634">
    <property type="term" value="C:nucleus"/>
    <property type="evidence" value="ECO:0007669"/>
    <property type="project" value="UniProtKB-SubCell"/>
</dbReference>
<evidence type="ECO:0000256" key="11">
    <source>
        <dbReference type="ARBA" id="ARBA00022833"/>
    </source>
</evidence>
<dbReference type="FunFam" id="3.30.420.10:FF:000024">
    <property type="entry name" value="DNA polymerase zeta catalytic subunit"/>
    <property type="match status" value="1"/>
</dbReference>
<dbReference type="CDD" id="cd05534">
    <property type="entry name" value="POLBc_zeta"/>
    <property type="match status" value="1"/>
</dbReference>
<keyword evidence="6 20" id="KW-0548">Nucleotidyltransferase</keyword>
<dbReference type="Pfam" id="PF14260">
    <property type="entry name" value="zf-C4pol"/>
    <property type="match status" value="1"/>
</dbReference>
<keyword evidence="4 20" id="KW-0004">4Fe-4S</keyword>
<evidence type="ECO:0000256" key="9">
    <source>
        <dbReference type="ARBA" id="ARBA00022763"/>
    </source>
</evidence>
<reference evidence="26" key="1">
    <citation type="submission" date="2023-10" db="EMBL/GenBank/DDBJ databases">
        <authorList>
            <person name="Noh H."/>
        </authorList>
    </citation>
    <scope>NUCLEOTIDE SEQUENCE</scope>
    <source>
        <strain evidence="26">DUCC4014</strain>
    </source>
</reference>
<comment type="cofactor">
    <cofactor evidence="1 20">
        <name>[4Fe-4S] cluster</name>
        <dbReference type="ChEBI" id="CHEBI:49883"/>
    </cofactor>
</comment>
<evidence type="ECO:0000256" key="6">
    <source>
        <dbReference type="ARBA" id="ARBA00022695"/>
    </source>
</evidence>
<feature type="domain" description="DNA-directed DNA polymerase family B exonuclease" evidence="23">
    <location>
        <begin position="949"/>
        <end position="1142"/>
    </location>
</feature>
<dbReference type="InterPro" id="IPR023211">
    <property type="entry name" value="DNA_pol_palm_dom_sf"/>
</dbReference>
<dbReference type="FunFam" id="1.10.132.60:FF:000007">
    <property type="entry name" value="DNA polymerase"/>
    <property type="match status" value="1"/>
</dbReference>